<reference evidence="1 2" key="1">
    <citation type="submission" date="2018-10" db="EMBL/GenBank/DDBJ databases">
        <title>Genomic Encyclopedia of Type Strains, Phase IV (KMG-IV): sequencing the most valuable type-strain genomes for metagenomic binning, comparative biology and taxonomic classification.</title>
        <authorList>
            <person name="Goeker M."/>
        </authorList>
    </citation>
    <scope>NUCLEOTIDE SEQUENCE [LARGE SCALE GENOMIC DNA]</scope>
    <source>
        <strain evidence="1 2">DSM 23800</strain>
    </source>
</reference>
<dbReference type="AlphaFoldDB" id="A0A420XHE6"/>
<dbReference type="RefSeq" id="WP_121120893.1">
    <property type="nucleotide sequence ID" value="NZ_CP016604.1"/>
</dbReference>
<organism evidence="1 2">
    <name type="scientific">Otariodibacter oris</name>
    <dbReference type="NCBI Taxonomy" id="1032623"/>
    <lineage>
        <taxon>Bacteria</taxon>
        <taxon>Pseudomonadati</taxon>
        <taxon>Pseudomonadota</taxon>
        <taxon>Gammaproteobacteria</taxon>
        <taxon>Pasteurellales</taxon>
        <taxon>Pasteurellaceae</taxon>
        <taxon>Otariodibacter</taxon>
    </lineage>
</organism>
<evidence type="ECO:0000313" key="1">
    <source>
        <dbReference type="EMBL" id="RKR76784.1"/>
    </source>
</evidence>
<evidence type="ECO:0000313" key="2">
    <source>
        <dbReference type="Proteomes" id="UP000280099"/>
    </source>
</evidence>
<gene>
    <name evidence="1" type="ORF">DES31_0092</name>
</gene>
<dbReference type="InterPro" id="IPR031834">
    <property type="entry name" value="RnlB/LsoB_antitoxin"/>
</dbReference>
<sequence length="101" mass="12001">MLFTIDIYKTKLGKSLVVCTGTDYLNLFSLLKEIREKWVYLHDSTPTEMLFDMYYTNGNSDNRFAKIYFNGNKFVPETYSIIPIKKIDEEIVNQQNKKFEH</sequence>
<dbReference type="Proteomes" id="UP000280099">
    <property type="component" value="Unassembled WGS sequence"/>
</dbReference>
<keyword evidence="2" id="KW-1185">Reference proteome</keyword>
<proteinExistence type="predicted"/>
<accession>A0A420XHE6</accession>
<name>A0A420XHE6_9PAST</name>
<dbReference type="OrthoDB" id="7062973at2"/>
<dbReference type="Pfam" id="PF15933">
    <property type="entry name" value="RnlB_antitoxin"/>
    <property type="match status" value="1"/>
</dbReference>
<dbReference type="EMBL" id="RBJC01000004">
    <property type="protein sequence ID" value="RKR76784.1"/>
    <property type="molecule type" value="Genomic_DNA"/>
</dbReference>
<comment type="caution">
    <text evidence="1">The sequence shown here is derived from an EMBL/GenBank/DDBJ whole genome shotgun (WGS) entry which is preliminary data.</text>
</comment>
<protein>
    <submittedName>
        <fullName evidence="1">RnlB antitoxin of RnlAB toxin-antitoxin system</fullName>
    </submittedName>
</protein>